<dbReference type="EMBL" id="VSSQ01064359">
    <property type="protein sequence ID" value="MPN17275.1"/>
    <property type="molecule type" value="Genomic_DNA"/>
</dbReference>
<comment type="caution">
    <text evidence="1">The sequence shown here is derived from an EMBL/GenBank/DDBJ whole genome shotgun (WGS) entry which is preliminary data.</text>
</comment>
<proteinExistence type="predicted"/>
<name>A0A645FS46_9ZZZZ</name>
<accession>A0A645FS46</accession>
<dbReference type="AlphaFoldDB" id="A0A645FS46"/>
<reference evidence="1" key="1">
    <citation type="submission" date="2019-08" db="EMBL/GenBank/DDBJ databases">
        <authorList>
            <person name="Kucharzyk K."/>
            <person name="Murdoch R.W."/>
            <person name="Higgins S."/>
            <person name="Loffler F."/>
        </authorList>
    </citation>
    <scope>NUCLEOTIDE SEQUENCE</scope>
</reference>
<sequence length="69" mass="8327">MSQGFEPVELDYENKEGNLNLIKLYDIFQNTFKNILFIKKSNTYKILQISSLKHIKMNIFGNYCRNIWY</sequence>
<evidence type="ECO:0000313" key="1">
    <source>
        <dbReference type="EMBL" id="MPN17275.1"/>
    </source>
</evidence>
<protein>
    <submittedName>
        <fullName evidence="1">Uncharacterized protein</fullName>
    </submittedName>
</protein>
<organism evidence="1">
    <name type="scientific">bioreactor metagenome</name>
    <dbReference type="NCBI Taxonomy" id="1076179"/>
    <lineage>
        <taxon>unclassified sequences</taxon>
        <taxon>metagenomes</taxon>
        <taxon>ecological metagenomes</taxon>
    </lineage>
</organism>
<gene>
    <name evidence="1" type="ORF">SDC9_164628</name>
</gene>